<evidence type="ECO:0000259" key="10">
    <source>
        <dbReference type="PROSITE" id="PS50110"/>
    </source>
</evidence>
<sequence>MNKDRKKILIVDDEIKIIEVIKSYIENSNFYAFTATNGNEAISLFYNVNPDLIILDLMLPDINGEEICKFLRIKKSKVPIIMLTAKIGEEDILNGLDIGADDYITKPFSPRQLVARVKALLRRVEVDEVQSSDIYSFNQNDLIIDNVSYEVRKAGTLVNLTRNEYNILIAMAKHPSKVFTREELISIALSGDFEGYDRAVDSHIKNLRHKIESDPRVPKYIQTIRGVGYKFGE</sequence>
<evidence type="ECO:0000313" key="13">
    <source>
        <dbReference type="Proteomes" id="UP000013523"/>
    </source>
</evidence>
<keyword evidence="4" id="KW-0805">Transcription regulation</keyword>
<dbReference type="PROSITE" id="PS51755">
    <property type="entry name" value="OMPR_PHOB"/>
    <property type="match status" value="1"/>
</dbReference>
<dbReference type="PROSITE" id="PS50110">
    <property type="entry name" value="RESPONSE_REGULATORY"/>
    <property type="match status" value="1"/>
</dbReference>
<evidence type="ECO:0000256" key="2">
    <source>
        <dbReference type="ARBA" id="ARBA00022553"/>
    </source>
</evidence>
<feature type="modified residue" description="4-aspartylphosphate" evidence="8">
    <location>
        <position position="56"/>
    </location>
</feature>
<dbReference type="Pfam" id="PF00486">
    <property type="entry name" value="Trans_reg_C"/>
    <property type="match status" value="1"/>
</dbReference>
<dbReference type="GO" id="GO:0005829">
    <property type="term" value="C:cytosol"/>
    <property type="evidence" value="ECO:0007669"/>
    <property type="project" value="TreeGrafter"/>
</dbReference>
<evidence type="ECO:0000256" key="7">
    <source>
        <dbReference type="ARBA" id="ARBA00024867"/>
    </source>
</evidence>
<dbReference type="GO" id="GO:0032993">
    <property type="term" value="C:protein-DNA complex"/>
    <property type="evidence" value="ECO:0007669"/>
    <property type="project" value="TreeGrafter"/>
</dbReference>
<evidence type="ECO:0000313" key="12">
    <source>
        <dbReference type="EMBL" id="AGK98937.1"/>
    </source>
</evidence>
<dbReference type="GO" id="GO:0006355">
    <property type="term" value="P:regulation of DNA-templated transcription"/>
    <property type="evidence" value="ECO:0007669"/>
    <property type="project" value="InterPro"/>
</dbReference>
<dbReference type="PANTHER" id="PTHR48111">
    <property type="entry name" value="REGULATOR OF RPOS"/>
    <property type="match status" value="1"/>
</dbReference>
<dbReference type="STRING" id="86416.Clopa_4207"/>
<keyword evidence="6" id="KW-0804">Transcription</keyword>
<feature type="domain" description="Response regulatory" evidence="10">
    <location>
        <begin position="7"/>
        <end position="121"/>
    </location>
</feature>
<comment type="function">
    <text evidence="7">May play the central regulatory role in sporulation. It may be an element of the effector pathway responsible for the activation of sporulation genes in response to nutritional stress. Spo0A may act in concert with spo0H (a sigma factor) to control the expression of some genes that are critical to the sporulation process.</text>
</comment>
<name>R4K6Y2_CLOPA</name>
<organism evidence="12 13">
    <name type="scientific">Clostridium pasteurianum BC1</name>
    <dbReference type="NCBI Taxonomy" id="86416"/>
    <lineage>
        <taxon>Bacteria</taxon>
        <taxon>Bacillati</taxon>
        <taxon>Bacillota</taxon>
        <taxon>Clostridia</taxon>
        <taxon>Eubacteriales</taxon>
        <taxon>Clostridiaceae</taxon>
        <taxon>Clostridium</taxon>
    </lineage>
</organism>
<dbReference type="AlphaFoldDB" id="R4K6Y2"/>
<feature type="domain" description="OmpR/PhoB-type" evidence="11">
    <location>
        <begin position="132"/>
        <end position="233"/>
    </location>
</feature>
<dbReference type="PANTHER" id="PTHR48111:SF73">
    <property type="entry name" value="ALKALINE PHOSPHATASE SYNTHESIS TRANSCRIPTIONAL REGULATORY PROTEIN PHOP"/>
    <property type="match status" value="1"/>
</dbReference>
<dbReference type="EMBL" id="CP003261">
    <property type="protein sequence ID" value="AGK98937.1"/>
    <property type="molecule type" value="Genomic_DNA"/>
</dbReference>
<dbReference type="CDD" id="cd17574">
    <property type="entry name" value="REC_OmpR"/>
    <property type="match status" value="1"/>
</dbReference>
<keyword evidence="5 9" id="KW-0238">DNA-binding</keyword>
<dbReference type="Gene3D" id="3.40.50.2300">
    <property type="match status" value="1"/>
</dbReference>
<dbReference type="GO" id="GO:0000156">
    <property type="term" value="F:phosphorelay response regulator activity"/>
    <property type="evidence" value="ECO:0007669"/>
    <property type="project" value="TreeGrafter"/>
</dbReference>
<gene>
    <name evidence="12" type="ORF">Clopa_4207</name>
</gene>
<protein>
    <recommendedName>
        <fullName evidence="1">Stage 0 sporulation protein A homolog</fullName>
    </recommendedName>
</protein>
<keyword evidence="3" id="KW-0902">Two-component regulatory system</keyword>
<dbReference type="OrthoDB" id="9802426at2"/>
<feature type="DNA-binding region" description="OmpR/PhoB-type" evidence="9">
    <location>
        <begin position="132"/>
        <end position="233"/>
    </location>
</feature>
<dbReference type="PATRIC" id="fig|86416.3.peg.4212"/>
<dbReference type="FunFam" id="1.10.10.10:FF:000018">
    <property type="entry name" value="DNA-binding response regulator ResD"/>
    <property type="match status" value="1"/>
</dbReference>
<dbReference type="SUPFAM" id="SSF52172">
    <property type="entry name" value="CheY-like"/>
    <property type="match status" value="1"/>
</dbReference>
<dbReference type="InterPro" id="IPR001867">
    <property type="entry name" value="OmpR/PhoB-type_DNA-bd"/>
</dbReference>
<dbReference type="Pfam" id="PF00072">
    <property type="entry name" value="Response_reg"/>
    <property type="match status" value="1"/>
</dbReference>
<dbReference type="GO" id="GO:0000976">
    <property type="term" value="F:transcription cis-regulatory region binding"/>
    <property type="evidence" value="ECO:0007669"/>
    <property type="project" value="TreeGrafter"/>
</dbReference>
<evidence type="ECO:0000256" key="9">
    <source>
        <dbReference type="PROSITE-ProRule" id="PRU01091"/>
    </source>
</evidence>
<evidence type="ECO:0000256" key="1">
    <source>
        <dbReference type="ARBA" id="ARBA00018672"/>
    </source>
</evidence>
<dbReference type="SMART" id="SM00448">
    <property type="entry name" value="REC"/>
    <property type="match status" value="1"/>
</dbReference>
<dbReference type="SMART" id="SM00862">
    <property type="entry name" value="Trans_reg_C"/>
    <property type="match status" value="1"/>
</dbReference>
<dbReference type="Gene3D" id="6.10.250.690">
    <property type="match status" value="1"/>
</dbReference>
<dbReference type="InterPro" id="IPR039420">
    <property type="entry name" value="WalR-like"/>
</dbReference>
<evidence type="ECO:0000259" key="11">
    <source>
        <dbReference type="PROSITE" id="PS51755"/>
    </source>
</evidence>
<dbReference type="HOGENOM" id="CLU_000445_30_4_9"/>
<dbReference type="Proteomes" id="UP000013523">
    <property type="component" value="Chromosome"/>
</dbReference>
<evidence type="ECO:0000256" key="4">
    <source>
        <dbReference type="ARBA" id="ARBA00023015"/>
    </source>
</evidence>
<proteinExistence type="predicted"/>
<dbReference type="InterPro" id="IPR036388">
    <property type="entry name" value="WH-like_DNA-bd_sf"/>
</dbReference>
<keyword evidence="2 8" id="KW-0597">Phosphoprotein</keyword>
<evidence type="ECO:0000256" key="3">
    <source>
        <dbReference type="ARBA" id="ARBA00023012"/>
    </source>
</evidence>
<reference evidence="12 13" key="1">
    <citation type="submission" date="2012-01" db="EMBL/GenBank/DDBJ databases">
        <title>Complete sequence of chromosome of Clostridium pasteurianum BC1.</title>
        <authorList>
            <consortium name="US DOE Joint Genome Institute"/>
            <person name="Lucas S."/>
            <person name="Han J."/>
            <person name="Lapidus A."/>
            <person name="Cheng J.-F."/>
            <person name="Goodwin L."/>
            <person name="Pitluck S."/>
            <person name="Peters L."/>
            <person name="Mikhailova N."/>
            <person name="Teshima H."/>
            <person name="Detter J.C."/>
            <person name="Han C."/>
            <person name="Tapia R."/>
            <person name="Land M."/>
            <person name="Hauser L."/>
            <person name="Kyrpides N."/>
            <person name="Ivanova N."/>
            <person name="Pagani I."/>
            <person name="Dunn J."/>
            <person name="Taghavi S."/>
            <person name="Francis A."/>
            <person name="van der Lelie D."/>
            <person name="Woyke T."/>
        </authorList>
    </citation>
    <scope>NUCLEOTIDE SEQUENCE [LARGE SCALE GENOMIC DNA]</scope>
    <source>
        <strain evidence="12 13">BC1</strain>
    </source>
</reference>
<dbReference type="InterPro" id="IPR011006">
    <property type="entry name" value="CheY-like_superfamily"/>
</dbReference>
<dbReference type="CDD" id="cd00383">
    <property type="entry name" value="trans_reg_C"/>
    <property type="match status" value="1"/>
</dbReference>
<dbReference type="KEGG" id="cpas:Clopa_4207"/>
<dbReference type="Gene3D" id="1.10.10.10">
    <property type="entry name" value="Winged helix-like DNA-binding domain superfamily/Winged helix DNA-binding domain"/>
    <property type="match status" value="1"/>
</dbReference>
<dbReference type="InterPro" id="IPR001789">
    <property type="entry name" value="Sig_transdc_resp-reg_receiver"/>
</dbReference>
<accession>R4K6Y2</accession>
<dbReference type="FunFam" id="3.40.50.2300:FF:000001">
    <property type="entry name" value="DNA-binding response regulator PhoB"/>
    <property type="match status" value="1"/>
</dbReference>
<dbReference type="eggNOG" id="COG0745">
    <property type="taxonomic scope" value="Bacteria"/>
</dbReference>
<dbReference type="SUPFAM" id="SSF46894">
    <property type="entry name" value="C-terminal effector domain of the bipartite response regulators"/>
    <property type="match status" value="1"/>
</dbReference>
<dbReference type="RefSeq" id="WP_015617211.1">
    <property type="nucleotide sequence ID" value="NC_021182.1"/>
</dbReference>
<evidence type="ECO:0000256" key="6">
    <source>
        <dbReference type="ARBA" id="ARBA00023163"/>
    </source>
</evidence>
<keyword evidence="13" id="KW-1185">Reference proteome</keyword>
<dbReference type="InterPro" id="IPR016032">
    <property type="entry name" value="Sig_transdc_resp-reg_C-effctor"/>
</dbReference>
<evidence type="ECO:0000256" key="8">
    <source>
        <dbReference type="PROSITE-ProRule" id="PRU00169"/>
    </source>
</evidence>
<evidence type="ECO:0000256" key="5">
    <source>
        <dbReference type="ARBA" id="ARBA00023125"/>
    </source>
</evidence>